<dbReference type="CDD" id="cd11053">
    <property type="entry name" value="CYP110-like"/>
    <property type="match status" value="1"/>
</dbReference>
<dbReference type="InterPro" id="IPR002401">
    <property type="entry name" value="Cyt_P450_E_grp-I"/>
</dbReference>
<dbReference type="PANTHER" id="PTHR24305:SF166">
    <property type="entry name" value="CYTOCHROME P450 12A4, MITOCHONDRIAL-RELATED"/>
    <property type="match status" value="1"/>
</dbReference>
<sequence>MDTRNTTTAETEPKRPAVPASRVRGPKTTTMMQYVQLFRRPGEYMMDCRRKYGKQFELKVFPGYKLYVLSDPDDVKQMFLAPSDVLHTGTGSASLEKFFGQTGLAWLDEKEHLARRKQIMPSVRGSAHQRTEESVRQMAKESVARWPRNKAVALRPYVHKFTIEVIREVVFGKHVPSCWDELFKVIWDMLKLNSSVATMIETHEMSPFGVKLLRAIRPLGLDRFFKQRDRCDELLAQAIAERVESGEPGDDMLAVMLGMTTDNGSPLSAVELRDEIMTMFVAGTETTAAAICWSLEHLTREPAVFKRLLAEIDETGSDEYLTATVYEALRRCPPNPHIIPREVIKPIEIGGVRYEPGSMVWASAYLVHHDPKVYPDPYAFRPERFLGSKPSTSAWIPFGGGRVRCLGDRIAIVEMKEVLRELLTTCDLHRPDMRPEIPVGRSVTMTPKRGARLELRPRTHRARRVTEADG</sequence>
<dbReference type="SUPFAM" id="SSF48264">
    <property type="entry name" value="Cytochrome P450"/>
    <property type="match status" value="1"/>
</dbReference>
<reference evidence="3" key="1">
    <citation type="submission" date="2021-10" db="EMBL/GenBank/DDBJ databases">
        <title>Streptomyces nigrumlapis sp.nov.,an antimicrobial producing actinobacterium isolated from Black Gobi rocks.</title>
        <authorList>
            <person name="Wen Y."/>
            <person name="Zhang W."/>
            <person name="Liu X.G."/>
        </authorList>
    </citation>
    <scope>NUCLEOTIDE SEQUENCE</scope>
    <source>
        <strain evidence="3">ST13-2-2</strain>
    </source>
</reference>
<dbReference type="PANTHER" id="PTHR24305">
    <property type="entry name" value="CYTOCHROME P450"/>
    <property type="match status" value="1"/>
</dbReference>
<evidence type="ECO:0000256" key="2">
    <source>
        <dbReference type="SAM" id="MobiDB-lite"/>
    </source>
</evidence>
<dbReference type="Pfam" id="PF00067">
    <property type="entry name" value="p450"/>
    <property type="match status" value="1"/>
</dbReference>
<dbReference type="InterPro" id="IPR001128">
    <property type="entry name" value="Cyt_P450"/>
</dbReference>
<dbReference type="PRINTS" id="PR00385">
    <property type="entry name" value="P450"/>
</dbReference>
<feature type="region of interest" description="Disordered" evidence="2">
    <location>
        <begin position="1"/>
        <end position="23"/>
    </location>
</feature>
<dbReference type="InterPro" id="IPR036396">
    <property type="entry name" value="Cyt_P450_sf"/>
</dbReference>
<name>A0ABY4LYM3_9ACTN</name>
<evidence type="ECO:0000256" key="1">
    <source>
        <dbReference type="ARBA" id="ARBA00010617"/>
    </source>
</evidence>
<gene>
    <name evidence="3" type="ORF">K9S39_00650</name>
</gene>
<dbReference type="Gene3D" id="1.10.630.10">
    <property type="entry name" value="Cytochrome P450"/>
    <property type="match status" value="1"/>
</dbReference>
<comment type="similarity">
    <text evidence="1">Belongs to the cytochrome P450 family.</text>
</comment>
<feature type="compositionally biased region" description="Polar residues" evidence="2">
    <location>
        <begin position="1"/>
        <end position="10"/>
    </location>
</feature>
<protein>
    <submittedName>
        <fullName evidence="3">Cytochrome P450</fullName>
    </submittedName>
</protein>
<dbReference type="RefSeq" id="WP_248861346.1">
    <property type="nucleotide sequence ID" value="NZ_CP086322.1"/>
</dbReference>
<dbReference type="Proteomes" id="UP000830115">
    <property type="component" value="Chromosome"/>
</dbReference>
<accession>A0ABY4LYM3</accession>
<organism evidence="3 4">
    <name type="scientific">Streptomyces halobius</name>
    <dbReference type="NCBI Taxonomy" id="2879846"/>
    <lineage>
        <taxon>Bacteria</taxon>
        <taxon>Bacillati</taxon>
        <taxon>Actinomycetota</taxon>
        <taxon>Actinomycetes</taxon>
        <taxon>Kitasatosporales</taxon>
        <taxon>Streptomycetaceae</taxon>
        <taxon>Streptomyces</taxon>
    </lineage>
</organism>
<dbReference type="PRINTS" id="PR00463">
    <property type="entry name" value="EP450I"/>
</dbReference>
<keyword evidence="4" id="KW-1185">Reference proteome</keyword>
<proteinExistence type="inferred from homology"/>
<evidence type="ECO:0000313" key="4">
    <source>
        <dbReference type="Proteomes" id="UP000830115"/>
    </source>
</evidence>
<dbReference type="EMBL" id="CP086322">
    <property type="protein sequence ID" value="UQA90605.1"/>
    <property type="molecule type" value="Genomic_DNA"/>
</dbReference>
<dbReference type="InterPro" id="IPR050121">
    <property type="entry name" value="Cytochrome_P450_monoxygenase"/>
</dbReference>
<evidence type="ECO:0000313" key="3">
    <source>
        <dbReference type="EMBL" id="UQA90605.1"/>
    </source>
</evidence>